<reference evidence="7 8" key="1">
    <citation type="submission" date="2024-01" db="EMBL/GenBank/DDBJ databases">
        <title>Comparative genomics of Cryptococcus and Kwoniella reveals pathogenesis evolution and contrasting modes of karyotype evolution via chromosome fusion or intercentromeric recombination.</title>
        <authorList>
            <person name="Coelho M.A."/>
            <person name="David-Palma M."/>
            <person name="Shea T."/>
            <person name="Bowers K."/>
            <person name="McGinley-Smith S."/>
            <person name="Mohammad A.W."/>
            <person name="Gnirke A."/>
            <person name="Yurkov A.M."/>
            <person name="Nowrousian M."/>
            <person name="Sun S."/>
            <person name="Cuomo C.A."/>
            <person name="Heitman J."/>
        </authorList>
    </citation>
    <scope>NUCLEOTIDE SEQUENCE [LARGE SCALE GENOMIC DNA]</scope>
    <source>
        <strain evidence="7 8">7685027</strain>
    </source>
</reference>
<evidence type="ECO:0000256" key="1">
    <source>
        <dbReference type="ARBA" id="ARBA00004141"/>
    </source>
</evidence>
<feature type="transmembrane region" description="Helical" evidence="6">
    <location>
        <begin position="426"/>
        <end position="448"/>
    </location>
</feature>
<evidence type="ECO:0000256" key="4">
    <source>
        <dbReference type="ARBA" id="ARBA00023136"/>
    </source>
</evidence>
<dbReference type="PANTHER" id="PTHR23502">
    <property type="entry name" value="MAJOR FACILITATOR SUPERFAMILY"/>
    <property type="match status" value="1"/>
</dbReference>
<dbReference type="Gene3D" id="1.20.1250.20">
    <property type="entry name" value="MFS general substrate transporter like domains"/>
    <property type="match status" value="1"/>
</dbReference>
<proteinExistence type="predicted"/>
<feature type="transmembrane region" description="Helical" evidence="6">
    <location>
        <begin position="460"/>
        <end position="481"/>
    </location>
</feature>
<feature type="transmembrane region" description="Helical" evidence="6">
    <location>
        <begin position="142"/>
        <end position="161"/>
    </location>
</feature>
<feature type="transmembrane region" description="Helical" evidence="6">
    <location>
        <begin position="367"/>
        <end position="388"/>
    </location>
</feature>
<dbReference type="EMBL" id="CP143813">
    <property type="protein sequence ID" value="WVO23717.1"/>
    <property type="molecule type" value="Genomic_DNA"/>
</dbReference>
<feature type="transmembrane region" description="Helical" evidence="6">
    <location>
        <begin position="324"/>
        <end position="346"/>
    </location>
</feature>
<dbReference type="Proteomes" id="UP001432216">
    <property type="component" value="Chromosome 8"/>
</dbReference>
<evidence type="ECO:0000256" key="2">
    <source>
        <dbReference type="ARBA" id="ARBA00022692"/>
    </source>
</evidence>
<evidence type="ECO:0000256" key="6">
    <source>
        <dbReference type="SAM" id="Phobius"/>
    </source>
</evidence>
<feature type="compositionally biased region" description="Basic and acidic residues" evidence="5">
    <location>
        <begin position="525"/>
        <end position="534"/>
    </location>
</feature>
<organism evidence="7 8">
    <name type="scientific">Cryptococcus decagattii</name>
    <dbReference type="NCBI Taxonomy" id="1859122"/>
    <lineage>
        <taxon>Eukaryota</taxon>
        <taxon>Fungi</taxon>
        <taxon>Dikarya</taxon>
        <taxon>Basidiomycota</taxon>
        <taxon>Agaricomycotina</taxon>
        <taxon>Tremellomycetes</taxon>
        <taxon>Tremellales</taxon>
        <taxon>Cryptococcaceae</taxon>
        <taxon>Cryptococcus</taxon>
        <taxon>Cryptococcus gattii species complex</taxon>
    </lineage>
</organism>
<protein>
    <recommendedName>
        <fullName evidence="9">Drug transporter</fullName>
    </recommendedName>
</protein>
<dbReference type="PANTHER" id="PTHR23502:SF134">
    <property type="entry name" value="MAJOR FACILITATOR SUPERFAMILY (MFS) PROFILE DOMAIN-CONTAINING PROTEIN-RELATED"/>
    <property type="match status" value="1"/>
</dbReference>
<feature type="transmembrane region" description="Helical" evidence="6">
    <location>
        <begin position="285"/>
        <end position="318"/>
    </location>
</feature>
<evidence type="ECO:0000313" key="8">
    <source>
        <dbReference type="Proteomes" id="UP001432216"/>
    </source>
</evidence>
<evidence type="ECO:0008006" key="9">
    <source>
        <dbReference type="Google" id="ProtNLM"/>
    </source>
</evidence>
<dbReference type="InterPro" id="IPR011701">
    <property type="entry name" value="MFS"/>
</dbReference>
<keyword evidence="8" id="KW-1185">Reference proteome</keyword>
<keyword evidence="3 6" id="KW-1133">Transmembrane helix</keyword>
<gene>
    <name evidence="7" type="ORF">IAS62_005072</name>
</gene>
<feature type="transmembrane region" description="Helical" evidence="6">
    <location>
        <begin position="394"/>
        <end position="419"/>
    </location>
</feature>
<evidence type="ECO:0000256" key="5">
    <source>
        <dbReference type="SAM" id="MobiDB-lite"/>
    </source>
</evidence>
<dbReference type="Pfam" id="PF07690">
    <property type="entry name" value="MFS_1"/>
    <property type="match status" value="1"/>
</dbReference>
<accession>A0ABZ2B277</accession>
<evidence type="ECO:0000313" key="7">
    <source>
        <dbReference type="EMBL" id="WVO23717.1"/>
    </source>
</evidence>
<dbReference type="InterPro" id="IPR036259">
    <property type="entry name" value="MFS_trans_sf"/>
</dbReference>
<sequence length="534" mass="58987">MSSEIQSEVSTLAVRSALPPGCSFGSVHRFSRQNAVPLTSQSGPCPPECQDLIVIWVDFPPQSPEDPFHFSSSRKVIIMILVLFFAFITTWEMSSYSISTSSMRRDFGVPEVDAALGLSLYGWGFAVGPLVLAPITEEYGRYLVMVVSVVSYTILHLMLSLGKNISTILVDIYPPEKRGSPMAIFTFILLAGPAIGAMSMGFVEANQHMQWRWVQWIQLIIMGVFTPLMIVGLRETRSLVVLQRQAKRLRKERGLQDGGRYTARAEINRMHLLPALKRSIGRPFLFLFMEPIVTSFALWTAVVWGVYFIVISGLPYVFSKLHGWNIQITGVAYLAVAVGSFFGFLGNFAQDAVYSRRAAKDGTEARLWASMVAGVLFAIGCFVFGASATPGSSWFGPCAGVVLVLAAAFTILQCCLVYLANCYGAFASSAVAGMSFLRILLGSSFATFTENMFNTLTVRYSLIMMGAIAMLLAPIPFVMFFKGPWIRDHSPYSKRLIAEEQKRLDESEISSLEPPARNESSGATRESKERRESV</sequence>
<keyword evidence="4 6" id="KW-0472">Membrane</keyword>
<name>A0ABZ2B277_9TREE</name>
<feature type="transmembrane region" description="Helical" evidence="6">
    <location>
        <begin position="114"/>
        <end position="136"/>
    </location>
</feature>
<feature type="transmembrane region" description="Helical" evidence="6">
    <location>
        <begin position="182"/>
        <end position="203"/>
    </location>
</feature>
<feature type="transmembrane region" description="Helical" evidence="6">
    <location>
        <begin position="76"/>
        <end position="93"/>
    </location>
</feature>
<dbReference type="SUPFAM" id="SSF103473">
    <property type="entry name" value="MFS general substrate transporter"/>
    <property type="match status" value="1"/>
</dbReference>
<dbReference type="GeneID" id="89991843"/>
<evidence type="ECO:0000256" key="3">
    <source>
        <dbReference type="ARBA" id="ARBA00022989"/>
    </source>
</evidence>
<keyword evidence="2 6" id="KW-0812">Transmembrane</keyword>
<dbReference type="RefSeq" id="XP_064722956.1">
    <property type="nucleotide sequence ID" value="XM_064866884.1"/>
</dbReference>
<feature type="region of interest" description="Disordered" evidence="5">
    <location>
        <begin position="504"/>
        <end position="534"/>
    </location>
</feature>
<comment type="subcellular location">
    <subcellularLocation>
        <location evidence="1">Membrane</location>
        <topology evidence="1">Multi-pass membrane protein</topology>
    </subcellularLocation>
</comment>